<feature type="domain" description="Quinate/shikimate 5-dehydrogenase/glutamyl-tRNA reductase" evidence="15">
    <location>
        <begin position="177"/>
        <end position="304"/>
    </location>
</feature>
<dbReference type="STRING" id="447689.BA195_09655"/>
<evidence type="ECO:0000313" key="18">
    <source>
        <dbReference type="Proteomes" id="UP000093186"/>
    </source>
</evidence>
<dbReference type="Gene3D" id="3.40.50.720">
    <property type="entry name" value="NAD(P)-binding Rossmann-like Domain"/>
    <property type="match status" value="1"/>
</dbReference>
<keyword evidence="5 8" id="KW-0560">Oxidoreductase</keyword>
<feature type="site" description="Important for activity" evidence="8 12">
    <location>
        <position position="101"/>
    </location>
</feature>
<name>A0A1B9XYM2_9FLAO</name>
<keyword evidence="6 8" id="KW-0627">Porphyrin biosynthesis</keyword>
<reference evidence="17 18" key="1">
    <citation type="submission" date="2016-06" db="EMBL/GenBank/DDBJ databases">
        <title>Draft Genome Sequence of Tenacibaculum soleae UCD-KL19.</title>
        <authorList>
            <person name="Eisen J.A."/>
            <person name="Coil D.A."/>
            <person name="Lujan K.M."/>
        </authorList>
    </citation>
    <scope>NUCLEOTIDE SEQUENCE [LARGE SCALE GENOMIC DNA]</scope>
    <source>
        <strain evidence="17 18">UCD-KL19</strain>
    </source>
</reference>
<dbReference type="InterPro" id="IPR036343">
    <property type="entry name" value="GluRdtase_N_sf"/>
</dbReference>
<dbReference type="HAMAP" id="MF_00087">
    <property type="entry name" value="Glu_tRNA_reductase"/>
    <property type="match status" value="1"/>
</dbReference>
<evidence type="ECO:0000256" key="1">
    <source>
        <dbReference type="ARBA" id="ARBA00005059"/>
    </source>
</evidence>
<dbReference type="InterPro" id="IPR036453">
    <property type="entry name" value="GluRdtase_dimer_dom_sf"/>
</dbReference>
<dbReference type="InterPro" id="IPR018214">
    <property type="entry name" value="GluRdtase_CS"/>
</dbReference>
<protein>
    <recommendedName>
        <fullName evidence="3 8">Glutamyl-tRNA reductase</fullName>
        <shortName evidence="8">GluTR</shortName>
        <ecNumber evidence="3 8">1.2.1.70</ecNumber>
    </recommendedName>
</protein>
<dbReference type="OrthoDB" id="110209at2"/>
<dbReference type="Pfam" id="PF01488">
    <property type="entry name" value="Shikimate_DH"/>
    <property type="match status" value="1"/>
</dbReference>
<evidence type="ECO:0000256" key="12">
    <source>
        <dbReference type="PIRSR" id="PIRSR000445-4"/>
    </source>
</evidence>
<dbReference type="SUPFAM" id="SSF51735">
    <property type="entry name" value="NAD(P)-binding Rossmann-fold domains"/>
    <property type="match status" value="1"/>
</dbReference>
<dbReference type="Pfam" id="PF00745">
    <property type="entry name" value="GlutR_dimer"/>
    <property type="match status" value="1"/>
</dbReference>
<dbReference type="AlphaFoldDB" id="A0A1B9XYM2"/>
<evidence type="ECO:0000256" key="3">
    <source>
        <dbReference type="ARBA" id="ARBA00012970"/>
    </source>
</evidence>
<keyword evidence="4 8" id="KW-0521">NADP</keyword>
<gene>
    <name evidence="8" type="primary">hemA</name>
    <name evidence="17" type="ORF">BA195_09655</name>
</gene>
<dbReference type="GO" id="GO:0008883">
    <property type="term" value="F:glutamyl-tRNA reductase activity"/>
    <property type="evidence" value="ECO:0007669"/>
    <property type="project" value="UniProtKB-UniRule"/>
</dbReference>
<dbReference type="InterPro" id="IPR015896">
    <property type="entry name" value="4pyrrol_synth_GluRdtase_dimer"/>
</dbReference>
<comment type="domain">
    <text evidence="8">Possesses an unusual extended V-shaped dimeric structure with each monomer consisting of three distinct domains arranged along a curved 'spinal' alpha-helix. The N-terminal catalytic domain specifically recognizes the glutamate moiety of the substrate. The second domain is the NADPH-binding domain, and the third C-terminal domain is responsible for dimerization.</text>
</comment>
<evidence type="ECO:0000259" key="15">
    <source>
        <dbReference type="Pfam" id="PF01488"/>
    </source>
</evidence>
<comment type="miscellaneous">
    <text evidence="8">During catalysis, the active site Cys acts as a nucleophile attacking the alpha-carbonyl group of tRNA-bound glutamate with the formation of a thioester intermediate between enzyme and glutamate, and the concomitant release of tRNA(Glu). The thioester intermediate is finally reduced by direct hydride transfer from NADPH, to form the product GSA.</text>
</comment>
<dbReference type="GO" id="GO:0019353">
    <property type="term" value="P:protoporphyrinogen IX biosynthetic process from glutamate"/>
    <property type="evidence" value="ECO:0007669"/>
    <property type="project" value="TreeGrafter"/>
</dbReference>
<dbReference type="EMBL" id="MAKX01000013">
    <property type="protein sequence ID" value="OCK42667.1"/>
    <property type="molecule type" value="Genomic_DNA"/>
</dbReference>
<dbReference type="SUPFAM" id="SSF69075">
    <property type="entry name" value="Glutamyl tRNA-reductase dimerization domain"/>
    <property type="match status" value="1"/>
</dbReference>
<organism evidence="17 18">
    <name type="scientific">Tenacibaculum soleae</name>
    <dbReference type="NCBI Taxonomy" id="447689"/>
    <lineage>
        <taxon>Bacteria</taxon>
        <taxon>Pseudomonadati</taxon>
        <taxon>Bacteroidota</taxon>
        <taxon>Flavobacteriia</taxon>
        <taxon>Flavobacteriales</taxon>
        <taxon>Flavobacteriaceae</taxon>
        <taxon>Tenacibaculum</taxon>
    </lineage>
</organism>
<evidence type="ECO:0000256" key="13">
    <source>
        <dbReference type="RuleBase" id="RU000584"/>
    </source>
</evidence>
<sequence length="422" mass="47497">MVADKHSKNLYNIGVSYKKADATIRGKFSISKENQVKLLEEAKKNGADGIFVLSTCNRTEITGFAEHPFQLISLLCKYSNGAVEEFAEVSNVYKNKEAINHLFRMGTGLDSQILGDYEIVGQLRQAFKLAKELGTTNAYFERLLNHVMQASKRVKNETRLSSGTTSVSYAAVQYIIKNLPDYNSKNILVFGLGKMGKHTCKNLAEYTQNKTVSLINRTEEKTTVFVKEHPSISKAKFENLNKEIANADVLIVSTGASEATIKREHILTNRELLILDLSMPANVSKEVADLKNVTLVNVDELSKITDETLAIRQQEIPTAESIIETHKEEFNEWLNHRKFTPAITALKESLQTIQQHEIAFHKKKIKDFDESQAEVITSRFIQKITTQFVKHLKAEETSVNNSIEVMAKVFGANLETIHAEDN</sequence>
<feature type="binding site" evidence="8 10">
    <location>
        <position position="111"/>
    </location>
    <ligand>
        <name>substrate</name>
    </ligand>
</feature>
<feature type="binding site" evidence="8 10">
    <location>
        <begin position="116"/>
        <end position="118"/>
    </location>
    <ligand>
        <name>substrate</name>
    </ligand>
</feature>
<comment type="pathway">
    <text evidence="1 8 13">Porphyrin-containing compound metabolism; protoporphyrin-IX biosynthesis; 5-aminolevulinate from L-glutamyl-tRNA(Glu): step 1/2.</text>
</comment>
<evidence type="ECO:0000256" key="6">
    <source>
        <dbReference type="ARBA" id="ARBA00023244"/>
    </source>
</evidence>
<dbReference type="Proteomes" id="UP000093186">
    <property type="component" value="Unassembled WGS sequence"/>
</dbReference>
<proteinExistence type="inferred from homology"/>
<comment type="catalytic activity">
    <reaction evidence="7 8 13">
        <text>(S)-4-amino-5-oxopentanoate + tRNA(Glu) + NADP(+) = L-glutamyl-tRNA(Glu) + NADPH + H(+)</text>
        <dbReference type="Rhea" id="RHEA:12344"/>
        <dbReference type="Rhea" id="RHEA-COMP:9663"/>
        <dbReference type="Rhea" id="RHEA-COMP:9680"/>
        <dbReference type="ChEBI" id="CHEBI:15378"/>
        <dbReference type="ChEBI" id="CHEBI:57501"/>
        <dbReference type="ChEBI" id="CHEBI:57783"/>
        <dbReference type="ChEBI" id="CHEBI:58349"/>
        <dbReference type="ChEBI" id="CHEBI:78442"/>
        <dbReference type="ChEBI" id="CHEBI:78520"/>
        <dbReference type="EC" id="1.2.1.70"/>
    </reaction>
</comment>
<evidence type="ECO:0000256" key="10">
    <source>
        <dbReference type="PIRSR" id="PIRSR000445-2"/>
    </source>
</evidence>
<dbReference type="PANTHER" id="PTHR43013">
    <property type="entry name" value="GLUTAMYL-TRNA REDUCTASE"/>
    <property type="match status" value="1"/>
</dbReference>
<dbReference type="GO" id="GO:0050661">
    <property type="term" value="F:NADP binding"/>
    <property type="evidence" value="ECO:0007669"/>
    <property type="project" value="InterPro"/>
</dbReference>
<dbReference type="SUPFAM" id="SSF69742">
    <property type="entry name" value="Glutamyl tRNA-reductase catalytic, N-terminal domain"/>
    <property type="match status" value="1"/>
</dbReference>
<evidence type="ECO:0000259" key="14">
    <source>
        <dbReference type="Pfam" id="PF00745"/>
    </source>
</evidence>
<dbReference type="PROSITE" id="PS00747">
    <property type="entry name" value="GLUTR"/>
    <property type="match status" value="1"/>
</dbReference>
<dbReference type="NCBIfam" id="TIGR01035">
    <property type="entry name" value="hemA"/>
    <property type="match status" value="1"/>
</dbReference>
<feature type="binding site" evidence="8 11">
    <location>
        <begin position="191"/>
        <end position="196"/>
    </location>
    <ligand>
        <name>NADP(+)</name>
        <dbReference type="ChEBI" id="CHEBI:58349"/>
    </ligand>
</feature>
<evidence type="ECO:0000256" key="5">
    <source>
        <dbReference type="ARBA" id="ARBA00023002"/>
    </source>
</evidence>
<feature type="active site" description="Nucleophile" evidence="8 9">
    <location>
        <position position="56"/>
    </location>
</feature>
<dbReference type="FunFam" id="3.30.460.30:FF:000001">
    <property type="entry name" value="Glutamyl-tRNA reductase"/>
    <property type="match status" value="1"/>
</dbReference>
<dbReference type="InterPro" id="IPR000343">
    <property type="entry name" value="4pyrrol_synth_GluRdtase"/>
</dbReference>
<accession>A0A1B9XYM2</accession>
<evidence type="ECO:0000256" key="4">
    <source>
        <dbReference type="ARBA" id="ARBA00022857"/>
    </source>
</evidence>
<dbReference type="InterPro" id="IPR036291">
    <property type="entry name" value="NAD(P)-bd_dom_sf"/>
</dbReference>
<keyword evidence="18" id="KW-1185">Reference proteome</keyword>
<dbReference type="UniPathway" id="UPA00251">
    <property type="reaction ID" value="UER00316"/>
</dbReference>
<comment type="subunit">
    <text evidence="8">Homodimer.</text>
</comment>
<dbReference type="Pfam" id="PF05201">
    <property type="entry name" value="GlutR_N"/>
    <property type="match status" value="1"/>
</dbReference>
<dbReference type="EC" id="1.2.1.70" evidence="3 8"/>
<comment type="caution">
    <text evidence="17">The sequence shown here is derived from an EMBL/GenBank/DDBJ whole genome shotgun (WGS) entry which is preliminary data.</text>
</comment>
<comment type="similarity">
    <text evidence="2 8 13">Belongs to the glutamyl-tRNA reductase family.</text>
</comment>
<evidence type="ECO:0000259" key="16">
    <source>
        <dbReference type="Pfam" id="PF05201"/>
    </source>
</evidence>
<evidence type="ECO:0000256" key="2">
    <source>
        <dbReference type="ARBA" id="ARBA00005916"/>
    </source>
</evidence>
<evidence type="ECO:0000256" key="7">
    <source>
        <dbReference type="ARBA" id="ARBA00047464"/>
    </source>
</evidence>
<evidence type="ECO:0000313" key="17">
    <source>
        <dbReference type="EMBL" id="OCK42667.1"/>
    </source>
</evidence>
<dbReference type="PIRSF" id="PIRSF000445">
    <property type="entry name" value="4pyrrol_synth_GluRdtase"/>
    <property type="match status" value="1"/>
</dbReference>
<dbReference type="InterPro" id="IPR015895">
    <property type="entry name" value="4pyrrol_synth_GluRdtase_N"/>
</dbReference>
<evidence type="ECO:0000256" key="9">
    <source>
        <dbReference type="PIRSR" id="PIRSR000445-1"/>
    </source>
</evidence>
<comment type="function">
    <text evidence="8">Catalyzes the NADPH-dependent reduction of glutamyl-tRNA(Glu) to glutamate 1-semialdehyde (GSA).</text>
</comment>
<dbReference type="Gene3D" id="3.30.460.30">
    <property type="entry name" value="Glutamyl-tRNA reductase, N-terminal domain"/>
    <property type="match status" value="1"/>
</dbReference>
<feature type="domain" description="Glutamyl-tRNA reductase N-terminal" evidence="16">
    <location>
        <begin position="13"/>
        <end position="158"/>
    </location>
</feature>
<dbReference type="InterPro" id="IPR006151">
    <property type="entry name" value="Shikm_DH/Glu-tRNA_Rdtase"/>
</dbReference>
<evidence type="ECO:0000256" key="11">
    <source>
        <dbReference type="PIRSR" id="PIRSR000445-3"/>
    </source>
</evidence>
<dbReference type="PANTHER" id="PTHR43013:SF1">
    <property type="entry name" value="GLUTAMYL-TRNA REDUCTASE"/>
    <property type="match status" value="1"/>
</dbReference>
<feature type="binding site" evidence="8 10">
    <location>
        <begin position="55"/>
        <end position="58"/>
    </location>
    <ligand>
        <name>substrate</name>
    </ligand>
</feature>
<feature type="domain" description="Tetrapyrrole biosynthesis glutamyl-tRNA reductase dimerisation" evidence="14">
    <location>
        <begin position="319"/>
        <end position="411"/>
    </location>
</feature>
<dbReference type="RefSeq" id="WP_068705442.1">
    <property type="nucleotide sequence ID" value="NZ_JAUOSW010000006.1"/>
</dbReference>
<evidence type="ECO:0000256" key="8">
    <source>
        <dbReference type="HAMAP-Rule" id="MF_00087"/>
    </source>
</evidence>
<feature type="binding site" evidence="8 10">
    <location>
        <position position="122"/>
    </location>
    <ligand>
        <name>substrate</name>
    </ligand>
</feature>